<protein>
    <submittedName>
        <fullName evidence="1">Uncharacterized protein</fullName>
    </submittedName>
</protein>
<sequence length="60" mass="6878">MKDPNLEQKRIDYNNQAHLLARQHSNSFNYELSLVGKTGLTGSELGQIRLREADKAENTY</sequence>
<organism evidence="1 2">
    <name type="scientific">Botrytis hyacinthi</name>
    <dbReference type="NCBI Taxonomy" id="278943"/>
    <lineage>
        <taxon>Eukaryota</taxon>
        <taxon>Fungi</taxon>
        <taxon>Dikarya</taxon>
        <taxon>Ascomycota</taxon>
        <taxon>Pezizomycotina</taxon>
        <taxon>Leotiomycetes</taxon>
        <taxon>Helotiales</taxon>
        <taxon>Sclerotiniaceae</taxon>
        <taxon>Botrytis</taxon>
    </lineage>
</organism>
<keyword evidence="2" id="KW-1185">Reference proteome</keyword>
<dbReference type="Proteomes" id="UP000297814">
    <property type="component" value="Unassembled WGS sequence"/>
</dbReference>
<gene>
    <name evidence="1" type="ORF">BHYA_0295g00140</name>
</gene>
<dbReference type="EMBL" id="PQXK01000295">
    <property type="protein sequence ID" value="TGO32704.1"/>
    <property type="molecule type" value="Genomic_DNA"/>
</dbReference>
<proteinExistence type="predicted"/>
<accession>A0A4Z1G6W2</accession>
<evidence type="ECO:0000313" key="2">
    <source>
        <dbReference type="Proteomes" id="UP000297814"/>
    </source>
</evidence>
<dbReference type="AlphaFoldDB" id="A0A4Z1G6W2"/>
<name>A0A4Z1G6W2_9HELO</name>
<evidence type="ECO:0000313" key="1">
    <source>
        <dbReference type="EMBL" id="TGO32704.1"/>
    </source>
</evidence>
<comment type="caution">
    <text evidence="1">The sequence shown here is derived from an EMBL/GenBank/DDBJ whole genome shotgun (WGS) entry which is preliminary data.</text>
</comment>
<reference evidence="1 2" key="1">
    <citation type="submission" date="2017-12" db="EMBL/GenBank/DDBJ databases">
        <title>Comparative genomics of Botrytis spp.</title>
        <authorList>
            <person name="Valero-Jimenez C.A."/>
            <person name="Tapia P."/>
            <person name="Veloso J."/>
            <person name="Silva-Moreno E."/>
            <person name="Staats M."/>
            <person name="Valdes J.H."/>
            <person name="Van Kan J.A.L."/>
        </authorList>
    </citation>
    <scope>NUCLEOTIDE SEQUENCE [LARGE SCALE GENOMIC DNA]</scope>
    <source>
        <strain evidence="1 2">Bh0001</strain>
    </source>
</reference>